<sequence length="150" mass="16676">MGSNGNLKTWVSDKLMSLLGYSQSTIVQYVIGLSKQANSPADVVSKLVEFGLSSSSETREFAEEIFNRVPRKASGLNLYQKQEREAAMIARKKYALLDADDEDDDDNHGANGGIVSVDSANENKRAASRGKRFRKRTDDQDKDDEAEFHI</sequence>
<reference evidence="4" key="1">
    <citation type="submission" date="2016-06" db="EMBL/GenBank/DDBJ databases">
        <title>Parallel loss of symbiosis genes in relatives of nitrogen-fixing non-legume Parasponia.</title>
        <authorList>
            <person name="Van Velzen R."/>
            <person name="Holmer R."/>
            <person name="Bu F."/>
            <person name="Rutten L."/>
            <person name="Van Zeijl A."/>
            <person name="Liu W."/>
            <person name="Santuari L."/>
            <person name="Cao Q."/>
            <person name="Sharma T."/>
            <person name="Shen D."/>
            <person name="Roswanjaya Y."/>
            <person name="Wardhani T."/>
            <person name="Kalhor M.S."/>
            <person name="Jansen J."/>
            <person name="Van den Hoogen J."/>
            <person name="Gungor B."/>
            <person name="Hartog M."/>
            <person name="Hontelez J."/>
            <person name="Verver J."/>
            <person name="Yang W.-C."/>
            <person name="Schijlen E."/>
            <person name="Repin R."/>
            <person name="Schilthuizen M."/>
            <person name="Schranz E."/>
            <person name="Heidstra R."/>
            <person name="Miyata K."/>
            <person name="Fedorova E."/>
            <person name="Kohlen W."/>
            <person name="Bisseling T."/>
            <person name="Smit S."/>
            <person name="Geurts R."/>
        </authorList>
    </citation>
    <scope>NUCLEOTIDE SEQUENCE [LARGE SCALE GENOMIC DNA]</scope>
    <source>
        <strain evidence="4">cv. WU1-14</strain>
    </source>
</reference>
<proteinExistence type="predicted"/>
<keyword evidence="4" id="KW-1185">Reference proteome</keyword>
<feature type="compositionally biased region" description="Basic residues" evidence="1">
    <location>
        <begin position="126"/>
        <end position="135"/>
    </location>
</feature>
<feature type="domain" description="PWI" evidence="2">
    <location>
        <begin position="7"/>
        <end position="67"/>
    </location>
</feature>
<dbReference type="EMBL" id="JXTB01000059">
    <property type="protein sequence ID" value="PON68947.1"/>
    <property type="molecule type" value="Genomic_DNA"/>
</dbReference>
<dbReference type="AlphaFoldDB" id="A0A2P5D6M8"/>
<gene>
    <name evidence="3" type="ORF">PanWU01x14_092640</name>
</gene>
<dbReference type="STRING" id="3476.A0A2P5D6M8"/>
<dbReference type="Proteomes" id="UP000237105">
    <property type="component" value="Unassembled WGS sequence"/>
</dbReference>
<evidence type="ECO:0000256" key="1">
    <source>
        <dbReference type="SAM" id="MobiDB-lite"/>
    </source>
</evidence>
<evidence type="ECO:0000313" key="4">
    <source>
        <dbReference type="Proteomes" id="UP000237105"/>
    </source>
</evidence>
<dbReference type="OrthoDB" id="10253254at2759"/>
<organism evidence="3 4">
    <name type="scientific">Parasponia andersonii</name>
    <name type="common">Sponia andersonii</name>
    <dbReference type="NCBI Taxonomy" id="3476"/>
    <lineage>
        <taxon>Eukaryota</taxon>
        <taxon>Viridiplantae</taxon>
        <taxon>Streptophyta</taxon>
        <taxon>Embryophyta</taxon>
        <taxon>Tracheophyta</taxon>
        <taxon>Spermatophyta</taxon>
        <taxon>Magnoliopsida</taxon>
        <taxon>eudicotyledons</taxon>
        <taxon>Gunneridae</taxon>
        <taxon>Pentapetalae</taxon>
        <taxon>rosids</taxon>
        <taxon>fabids</taxon>
        <taxon>Rosales</taxon>
        <taxon>Cannabaceae</taxon>
        <taxon>Parasponia</taxon>
    </lineage>
</organism>
<comment type="caution">
    <text evidence="3">The sequence shown here is derived from an EMBL/GenBank/DDBJ whole genome shotgun (WGS) entry which is preliminary data.</text>
</comment>
<dbReference type="Gene3D" id="1.20.1390.10">
    <property type="entry name" value="PWI domain"/>
    <property type="match status" value="1"/>
</dbReference>
<protein>
    <submittedName>
        <fullName evidence="3">PWI domain containing protein</fullName>
    </submittedName>
</protein>
<feature type="compositionally biased region" description="Acidic residues" evidence="1">
    <location>
        <begin position="140"/>
        <end position="150"/>
    </location>
</feature>
<name>A0A2P5D6M8_PARAD</name>
<dbReference type="Pfam" id="PF01480">
    <property type="entry name" value="PWI"/>
    <property type="match status" value="1"/>
</dbReference>
<evidence type="ECO:0000259" key="2">
    <source>
        <dbReference type="Pfam" id="PF01480"/>
    </source>
</evidence>
<accession>A0A2P5D6M8</accession>
<feature type="region of interest" description="Disordered" evidence="1">
    <location>
        <begin position="100"/>
        <end position="150"/>
    </location>
</feature>
<dbReference type="InterPro" id="IPR002483">
    <property type="entry name" value="PWI_dom"/>
</dbReference>
<evidence type="ECO:0000313" key="3">
    <source>
        <dbReference type="EMBL" id="PON68947.1"/>
    </source>
</evidence>